<dbReference type="GO" id="GO:0016740">
    <property type="term" value="F:transferase activity"/>
    <property type="evidence" value="ECO:0007669"/>
    <property type="project" value="UniProtKB-KW"/>
</dbReference>
<dbReference type="InterPro" id="IPR001173">
    <property type="entry name" value="Glyco_trans_2-like"/>
</dbReference>
<gene>
    <name evidence="2" type="ORF">GB996_03295</name>
</gene>
<dbReference type="EMBL" id="WFKQ01000002">
    <property type="protein sequence ID" value="MUG31813.1"/>
    <property type="molecule type" value="Genomic_DNA"/>
</dbReference>
<evidence type="ECO:0000259" key="1">
    <source>
        <dbReference type="Pfam" id="PF00535"/>
    </source>
</evidence>
<dbReference type="RefSeq" id="WP_155586846.1">
    <property type="nucleotide sequence ID" value="NZ_WFKQ01000002.1"/>
</dbReference>
<evidence type="ECO:0000313" key="2">
    <source>
        <dbReference type="EMBL" id="MUG31813.1"/>
    </source>
</evidence>
<dbReference type="AlphaFoldDB" id="A0A844LZ48"/>
<dbReference type="PANTHER" id="PTHR43685">
    <property type="entry name" value="GLYCOSYLTRANSFERASE"/>
    <property type="match status" value="1"/>
</dbReference>
<comment type="caution">
    <text evidence="2">The sequence shown here is derived from an EMBL/GenBank/DDBJ whole genome shotgun (WGS) entry which is preliminary data.</text>
</comment>
<proteinExistence type="predicted"/>
<name>A0A844LZ48_9GAMM</name>
<accession>A0A844LZ48</accession>
<protein>
    <submittedName>
        <fullName evidence="2">Glycosyltransferase</fullName>
    </submittedName>
</protein>
<reference evidence="2 3" key="1">
    <citation type="journal article" date="2019" name="PLoS ONE">
        <title>Pup mortality in New Zealand sea lions (Phocarctos hookeri) at Enderby Island, Auckland Islands, 2013-18.</title>
        <authorList>
            <person name="Michael S.A."/>
            <person name="Hayman D.T.S."/>
            <person name="Gray R."/>
            <person name="Zhang J."/>
            <person name="Rogers L."/>
            <person name="Roe W.D."/>
        </authorList>
    </citation>
    <scope>NUCLEOTIDE SEQUENCE [LARGE SCALE GENOMIC DNA]</scope>
    <source>
        <strain evidence="2 3">SM868</strain>
    </source>
</reference>
<feature type="domain" description="Glycosyltransferase 2-like" evidence="1">
    <location>
        <begin position="14"/>
        <end position="137"/>
    </location>
</feature>
<dbReference type="Pfam" id="PF00535">
    <property type="entry name" value="Glycos_transf_2"/>
    <property type="match status" value="1"/>
</dbReference>
<dbReference type="OrthoDB" id="6813549at2"/>
<evidence type="ECO:0000313" key="3">
    <source>
        <dbReference type="Proteomes" id="UP000442109"/>
    </source>
</evidence>
<dbReference type="InterPro" id="IPR029044">
    <property type="entry name" value="Nucleotide-diphossugar_trans"/>
</dbReference>
<dbReference type="SUPFAM" id="SSF53448">
    <property type="entry name" value="Nucleotide-diphospho-sugar transferases"/>
    <property type="match status" value="1"/>
</dbReference>
<organism evidence="2 3">
    <name type="scientific">Psychrobacter sanguinis</name>
    <dbReference type="NCBI Taxonomy" id="861445"/>
    <lineage>
        <taxon>Bacteria</taxon>
        <taxon>Pseudomonadati</taxon>
        <taxon>Pseudomonadota</taxon>
        <taxon>Gammaproteobacteria</taxon>
        <taxon>Moraxellales</taxon>
        <taxon>Moraxellaceae</taxon>
        <taxon>Psychrobacter</taxon>
    </lineage>
</organism>
<keyword evidence="2" id="KW-0808">Transferase</keyword>
<dbReference type="Proteomes" id="UP000442109">
    <property type="component" value="Unassembled WGS sequence"/>
</dbReference>
<sequence length="315" mass="36755">MGQSSSRIESPLISIIIPCFNSEHFILQCIDSVLHQDYQNIEIIVVDDGSTDRSIDKLKAYSSKEQVHVLQQQNKGACTARNRGLSVSRGKYVKFLDSDDFLEPSVITKQVELAESLGDNTIVYGDYYLLKDDKRIYIDTSLKTNNQTELLILQDILTTTPLHRKWMLDKIEGFDSRFKNGQEWNLHIRLSSEGFLFHHHSLPIYNYRMHQSPSRITNIKKSKKDSLLYEGKKVDMTIERLSGSCSGDPNAAFAYKYWIIARNLYRDGDSRYKNFISKAQNISTDYQKHWKTKHKILFKFFGFESVENYYRLFKK</sequence>
<dbReference type="Gene3D" id="3.90.550.10">
    <property type="entry name" value="Spore Coat Polysaccharide Biosynthesis Protein SpsA, Chain A"/>
    <property type="match status" value="1"/>
</dbReference>
<dbReference type="InterPro" id="IPR050834">
    <property type="entry name" value="Glycosyltransf_2"/>
</dbReference>
<dbReference type="PANTHER" id="PTHR43685:SF2">
    <property type="entry name" value="GLYCOSYLTRANSFERASE 2-LIKE DOMAIN-CONTAINING PROTEIN"/>
    <property type="match status" value="1"/>
</dbReference>
<keyword evidence="3" id="KW-1185">Reference proteome</keyword>